<feature type="repeat" description="PPR" evidence="3">
    <location>
        <begin position="159"/>
        <end position="193"/>
    </location>
</feature>
<dbReference type="OrthoDB" id="185373at2759"/>
<gene>
    <name evidence="4" type="ORF">M569_01350</name>
</gene>
<sequence>FLERFRFSLRRSTALHSSTSSAIDCEGEVAVPSEIGVGDISAAEGLISEKFYLEIKDRYLRNSNSPLRLDVSDFSNILSDHPLSPAVIRRVIKKCAAPRHGIPFLQTLAFFKWSVPKLNQANALPELYNEMIDLCGKVRDFEIAWQLIDSMKCQNLKISLGTFSILIRRYIRAGMAAEAIHTFNRVQDYGCEPDLKVFSILIGMLCRKRRASEAQSFFESLKDKFKVDVVVYTSLIHGWCLAGNMSEAERIFRDMKTAGIEPTVYTYTIVIDALCRVGQINRAHDVFAEMLDAGCGPNAVTFNNLMRVHVKAGKTEKVLQVYNQMKRLGCEADVITYNFLIQTHCNDKNRAEAMKVVNSMVKKGCEANALSFNPILKCIAGSSDEGGIGAAHSLFSKMKELKCRPDTVTYNILMKMFAESKSCDMVIKLWREMHENEVEPNQNSFKTVILLFCSMGHWNNAYKYFREMIECRCLRPSPKVYESVMQQLRSAGEMKKHGELMEKMAARGF</sequence>
<keyword evidence="2" id="KW-0677">Repeat</keyword>
<dbReference type="Pfam" id="PF13041">
    <property type="entry name" value="PPR_2"/>
    <property type="match status" value="4"/>
</dbReference>
<feature type="non-terminal residue" evidence="4">
    <location>
        <position position="1"/>
    </location>
</feature>
<dbReference type="NCBIfam" id="TIGR00756">
    <property type="entry name" value="PPR"/>
    <property type="match status" value="7"/>
</dbReference>
<dbReference type="Gene3D" id="1.25.40.10">
    <property type="entry name" value="Tetratricopeptide repeat domain"/>
    <property type="match status" value="4"/>
</dbReference>
<dbReference type="EMBL" id="AUSU01000436">
    <property type="protein sequence ID" value="EPS73405.1"/>
    <property type="molecule type" value="Genomic_DNA"/>
</dbReference>
<feature type="non-terminal residue" evidence="4">
    <location>
        <position position="509"/>
    </location>
</feature>
<evidence type="ECO:0000256" key="1">
    <source>
        <dbReference type="ARBA" id="ARBA00007626"/>
    </source>
</evidence>
<feature type="repeat" description="PPR" evidence="3">
    <location>
        <begin position="298"/>
        <end position="332"/>
    </location>
</feature>
<dbReference type="AlphaFoldDB" id="S8D218"/>
<accession>S8D218</accession>
<dbReference type="PANTHER" id="PTHR47447:SF28">
    <property type="entry name" value="PENTACOTRIPEPTIDE-REPEAT REGION OF PRORP DOMAIN-CONTAINING PROTEIN"/>
    <property type="match status" value="1"/>
</dbReference>
<evidence type="ECO:0000256" key="3">
    <source>
        <dbReference type="PROSITE-ProRule" id="PRU00708"/>
    </source>
</evidence>
<evidence type="ECO:0000256" key="2">
    <source>
        <dbReference type="ARBA" id="ARBA00022737"/>
    </source>
</evidence>
<dbReference type="Pfam" id="PF01535">
    <property type="entry name" value="PPR"/>
    <property type="match status" value="1"/>
</dbReference>
<dbReference type="SUPFAM" id="SSF48452">
    <property type="entry name" value="TPR-like"/>
    <property type="match status" value="1"/>
</dbReference>
<evidence type="ECO:0000313" key="4">
    <source>
        <dbReference type="EMBL" id="EPS73405.1"/>
    </source>
</evidence>
<organism evidence="4 5">
    <name type="scientific">Genlisea aurea</name>
    <dbReference type="NCBI Taxonomy" id="192259"/>
    <lineage>
        <taxon>Eukaryota</taxon>
        <taxon>Viridiplantae</taxon>
        <taxon>Streptophyta</taxon>
        <taxon>Embryophyta</taxon>
        <taxon>Tracheophyta</taxon>
        <taxon>Spermatophyta</taxon>
        <taxon>Magnoliopsida</taxon>
        <taxon>eudicotyledons</taxon>
        <taxon>Gunneridae</taxon>
        <taxon>Pentapetalae</taxon>
        <taxon>asterids</taxon>
        <taxon>lamiids</taxon>
        <taxon>Lamiales</taxon>
        <taxon>Lentibulariaceae</taxon>
        <taxon>Genlisea</taxon>
    </lineage>
</organism>
<comment type="similarity">
    <text evidence="1">Belongs to the PPR family. P subfamily.</text>
</comment>
<dbReference type="PANTHER" id="PTHR47447">
    <property type="entry name" value="OS03G0856100 PROTEIN"/>
    <property type="match status" value="1"/>
</dbReference>
<evidence type="ECO:0008006" key="6">
    <source>
        <dbReference type="Google" id="ProtNLM"/>
    </source>
</evidence>
<comment type="caution">
    <text evidence="4">The sequence shown here is derived from an EMBL/GenBank/DDBJ whole genome shotgun (WGS) entry which is preliminary data.</text>
</comment>
<dbReference type="InterPro" id="IPR002885">
    <property type="entry name" value="PPR_rpt"/>
</dbReference>
<dbReference type="Proteomes" id="UP000015453">
    <property type="component" value="Unassembled WGS sequence"/>
</dbReference>
<feature type="repeat" description="PPR" evidence="3">
    <location>
        <begin position="333"/>
        <end position="367"/>
    </location>
</feature>
<protein>
    <recommendedName>
        <fullName evidence="6">Pentacotripeptide-repeat region of PRORP domain-containing protein</fullName>
    </recommendedName>
</protein>
<feature type="repeat" description="PPR" evidence="3">
    <location>
        <begin position="263"/>
        <end position="297"/>
    </location>
</feature>
<name>S8D218_9LAMI</name>
<dbReference type="InterPro" id="IPR011990">
    <property type="entry name" value="TPR-like_helical_dom_sf"/>
</dbReference>
<feature type="repeat" description="PPR" evidence="3">
    <location>
        <begin position="406"/>
        <end position="440"/>
    </location>
</feature>
<dbReference type="PROSITE" id="PS51375">
    <property type="entry name" value="PPR"/>
    <property type="match status" value="7"/>
</dbReference>
<evidence type="ECO:0000313" key="5">
    <source>
        <dbReference type="Proteomes" id="UP000015453"/>
    </source>
</evidence>
<reference evidence="4 5" key="1">
    <citation type="journal article" date="2013" name="BMC Genomics">
        <title>The miniature genome of a carnivorous plant Genlisea aurea contains a low number of genes and short non-coding sequences.</title>
        <authorList>
            <person name="Leushkin E.V."/>
            <person name="Sutormin R.A."/>
            <person name="Nabieva E.R."/>
            <person name="Penin A.A."/>
            <person name="Kondrashov A.S."/>
            <person name="Logacheva M.D."/>
        </authorList>
    </citation>
    <scope>NUCLEOTIDE SEQUENCE [LARGE SCALE GENOMIC DNA]</scope>
</reference>
<proteinExistence type="inferred from homology"/>
<feature type="repeat" description="PPR" evidence="3">
    <location>
        <begin position="441"/>
        <end position="475"/>
    </location>
</feature>
<feature type="repeat" description="PPR" evidence="3">
    <location>
        <begin position="228"/>
        <end position="262"/>
    </location>
</feature>
<keyword evidence="5" id="KW-1185">Reference proteome</keyword>